<proteinExistence type="predicted"/>
<dbReference type="AlphaFoldDB" id="A0A0F8YF65"/>
<evidence type="ECO:0000313" key="2">
    <source>
        <dbReference type="EMBL" id="KKK46691.1"/>
    </source>
</evidence>
<dbReference type="EMBL" id="LAZR01069953">
    <property type="protein sequence ID" value="KKK46691.1"/>
    <property type="molecule type" value="Genomic_DNA"/>
</dbReference>
<comment type="caution">
    <text evidence="2">The sequence shown here is derived from an EMBL/GenBank/DDBJ whole genome shotgun (WGS) entry which is preliminary data.</text>
</comment>
<feature type="domain" description="Ice-binding protein C-terminal" evidence="1">
    <location>
        <begin position="79"/>
        <end position="101"/>
    </location>
</feature>
<dbReference type="NCBIfam" id="TIGR02595">
    <property type="entry name" value="PEP_CTERM"/>
    <property type="match status" value="1"/>
</dbReference>
<evidence type="ECO:0000259" key="1">
    <source>
        <dbReference type="Pfam" id="PF07589"/>
    </source>
</evidence>
<reference evidence="2" key="1">
    <citation type="journal article" date="2015" name="Nature">
        <title>Complex archaea that bridge the gap between prokaryotes and eukaryotes.</title>
        <authorList>
            <person name="Spang A."/>
            <person name="Saw J.H."/>
            <person name="Jorgensen S.L."/>
            <person name="Zaremba-Niedzwiedzka K."/>
            <person name="Martijn J."/>
            <person name="Lind A.E."/>
            <person name="van Eijk R."/>
            <person name="Schleper C."/>
            <person name="Guy L."/>
            <person name="Ettema T.J."/>
        </authorList>
    </citation>
    <scope>NUCLEOTIDE SEQUENCE</scope>
</reference>
<protein>
    <recommendedName>
        <fullName evidence="1">Ice-binding protein C-terminal domain-containing protein</fullName>
    </recommendedName>
</protein>
<dbReference type="Pfam" id="PF13385">
    <property type="entry name" value="Laminin_G_3"/>
    <property type="match status" value="1"/>
</dbReference>
<accession>A0A0F8YF65</accession>
<dbReference type="InterPro" id="IPR013320">
    <property type="entry name" value="ConA-like_dom_sf"/>
</dbReference>
<feature type="non-terminal residue" evidence="2">
    <location>
        <position position="1"/>
    </location>
</feature>
<dbReference type="SUPFAM" id="SSF49899">
    <property type="entry name" value="Concanavalin A-like lectins/glucanases"/>
    <property type="match status" value="1"/>
</dbReference>
<dbReference type="InterPro" id="IPR013424">
    <property type="entry name" value="Ice-binding_C"/>
</dbReference>
<organism evidence="2">
    <name type="scientific">marine sediment metagenome</name>
    <dbReference type="NCBI Taxonomy" id="412755"/>
    <lineage>
        <taxon>unclassified sequences</taxon>
        <taxon>metagenomes</taxon>
        <taxon>ecological metagenomes</taxon>
    </lineage>
</organism>
<name>A0A0F8YF65_9ZZZZ</name>
<dbReference type="Pfam" id="PF07589">
    <property type="entry name" value="PEP-CTERM"/>
    <property type="match status" value="1"/>
</dbReference>
<gene>
    <name evidence="2" type="ORF">LCGC14_3162700</name>
</gene>
<sequence length="103" mass="10964">HFVASYDRSTGQTKYYLDGDLKNTTSPGYGTGDNLVIGALGQDASSDNWYGWIDDVAIYDGPMGTDQIDFLAGGGDPNPIPEPATTALLILGGVGALLRRRRK</sequence>
<dbReference type="Gene3D" id="2.60.120.200">
    <property type="match status" value="1"/>
</dbReference>